<evidence type="ECO:0000256" key="1">
    <source>
        <dbReference type="SAM" id="SignalP"/>
    </source>
</evidence>
<sequence length="513" mass="55131">MVAMLLRTVLPMLLVLGALQSTHAEPSPDFGIKNTILGSTNVIRQSTRVSATFDLVDTMNLSLTGGYALLENMKSAVLYVANKVATTGMALATAINTLAVDKSSDVNAAFNPVYGAIGALRTLLQTGFTDQYTALQEQGNSITAQLNDAFKSIQSRLTLFSAALDRMKAGVIAARDAPGNPPNAISTENLNRYVTTKLTFDLQDALAKLSADIPLVTYVVEETQRKLSIADVFLGDMRNEAQMVMDNDVKTWKGFFDTDVSSIPTSTGGQLTDNLGTVYNAQMQAIGTVQATIEALSTYTDDLKPALDSLALTLSASALNTVENAVTEAFTTYLSSVDASIAGLASIEQFFVSETCSGLRSVIDALVANSVYSNFCFSKFSPRLFNQFALSFYSVSECYDVETIRLYRLRDLLVVIVNMIIYDIEDLGEAISSCAPLGDGAACLTLIGPYYELLAITIDEKQAYLLNFLEEETNLSVQRLGSCVTTVKYMTTISVAAIIANLGTCTVNGPTPV</sequence>
<protein>
    <recommendedName>
        <fullName evidence="4">Protein TsetseEP domain-containing protein</fullName>
    </recommendedName>
</protein>
<evidence type="ECO:0000313" key="2">
    <source>
        <dbReference type="EnsemblMetazoa" id="AFAF000899-PA"/>
    </source>
</evidence>
<feature type="signal peptide" evidence="1">
    <location>
        <begin position="1"/>
        <end position="24"/>
    </location>
</feature>
<proteinExistence type="predicted"/>
<dbReference type="Proteomes" id="UP000075886">
    <property type="component" value="Unassembled WGS sequence"/>
</dbReference>
<keyword evidence="3" id="KW-1185">Reference proteome</keyword>
<dbReference type="EnsemblMetazoa" id="AFAF000899-RA">
    <property type="protein sequence ID" value="AFAF000899-PA"/>
    <property type="gene ID" value="AFAF000899"/>
</dbReference>
<reference evidence="2" key="2">
    <citation type="submission" date="2020-05" db="UniProtKB">
        <authorList>
            <consortium name="EnsemblMetazoa"/>
        </authorList>
    </citation>
    <scope>IDENTIFICATION</scope>
    <source>
        <strain evidence="2">FAR1</strain>
    </source>
</reference>
<name>A0A182Q0Z9_9DIPT</name>
<accession>A0A182Q0Z9</accession>
<evidence type="ECO:0008006" key="4">
    <source>
        <dbReference type="Google" id="ProtNLM"/>
    </source>
</evidence>
<dbReference type="AlphaFoldDB" id="A0A182Q0Z9"/>
<evidence type="ECO:0000313" key="3">
    <source>
        <dbReference type="Proteomes" id="UP000075886"/>
    </source>
</evidence>
<organism evidence="2 3">
    <name type="scientific">Anopheles farauti</name>
    <dbReference type="NCBI Taxonomy" id="69004"/>
    <lineage>
        <taxon>Eukaryota</taxon>
        <taxon>Metazoa</taxon>
        <taxon>Ecdysozoa</taxon>
        <taxon>Arthropoda</taxon>
        <taxon>Hexapoda</taxon>
        <taxon>Insecta</taxon>
        <taxon>Pterygota</taxon>
        <taxon>Neoptera</taxon>
        <taxon>Endopterygota</taxon>
        <taxon>Diptera</taxon>
        <taxon>Nematocera</taxon>
        <taxon>Culicoidea</taxon>
        <taxon>Culicidae</taxon>
        <taxon>Anophelinae</taxon>
        <taxon>Anopheles</taxon>
    </lineage>
</organism>
<reference evidence="3" key="1">
    <citation type="submission" date="2014-01" db="EMBL/GenBank/DDBJ databases">
        <title>The Genome Sequence of Anopheles farauti FAR1 (V2).</title>
        <authorList>
            <consortium name="The Broad Institute Genomics Platform"/>
            <person name="Neafsey D.E."/>
            <person name="Besansky N."/>
            <person name="Howell P."/>
            <person name="Walton C."/>
            <person name="Young S.K."/>
            <person name="Zeng Q."/>
            <person name="Gargeya S."/>
            <person name="Fitzgerald M."/>
            <person name="Haas B."/>
            <person name="Abouelleil A."/>
            <person name="Allen A.W."/>
            <person name="Alvarado L."/>
            <person name="Arachchi H.M."/>
            <person name="Berlin A.M."/>
            <person name="Chapman S.B."/>
            <person name="Gainer-Dewar J."/>
            <person name="Goldberg J."/>
            <person name="Griggs A."/>
            <person name="Gujja S."/>
            <person name="Hansen M."/>
            <person name="Howarth C."/>
            <person name="Imamovic A."/>
            <person name="Ireland A."/>
            <person name="Larimer J."/>
            <person name="McCowan C."/>
            <person name="Murphy C."/>
            <person name="Pearson M."/>
            <person name="Poon T.W."/>
            <person name="Priest M."/>
            <person name="Roberts A."/>
            <person name="Saif S."/>
            <person name="Shea T."/>
            <person name="Sisk P."/>
            <person name="Sykes S."/>
            <person name="Wortman J."/>
            <person name="Nusbaum C."/>
            <person name="Birren B."/>
        </authorList>
    </citation>
    <scope>NUCLEOTIDE SEQUENCE [LARGE SCALE GENOMIC DNA]</scope>
    <source>
        <strain evidence="3">FAR1</strain>
    </source>
</reference>
<keyword evidence="1" id="KW-0732">Signal</keyword>
<dbReference type="VEuPathDB" id="VectorBase:AFAF000899"/>
<dbReference type="EMBL" id="AXCN02000761">
    <property type="status" value="NOT_ANNOTATED_CDS"/>
    <property type="molecule type" value="Genomic_DNA"/>
</dbReference>
<feature type="chain" id="PRO_5008132198" description="Protein TsetseEP domain-containing protein" evidence="1">
    <location>
        <begin position="25"/>
        <end position="513"/>
    </location>
</feature>